<proteinExistence type="predicted"/>
<dbReference type="EMBL" id="SLXQ01000017">
    <property type="protein sequence ID" value="TCP45123.1"/>
    <property type="molecule type" value="Genomic_DNA"/>
</dbReference>
<evidence type="ECO:0000259" key="1">
    <source>
        <dbReference type="Pfam" id="PF04248"/>
    </source>
</evidence>
<reference evidence="2 3" key="1">
    <citation type="submission" date="2019-03" db="EMBL/GenBank/DDBJ databases">
        <title>Genomic Encyclopedia of Type Strains, Phase IV (KMG-IV): sequencing the most valuable type-strain genomes for metagenomic binning, comparative biology and taxonomic classification.</title>
        <authorList>
            <person name="Goeker M."/>
        </authorList>
    </citation>
    <scope>NUCLEOTIDE SEQUENCE [LARGE SCALE GENOMIC DNA]</scope>
    <source>
        <strain evidence="2 3">DSM 45765</strain>
    </source>
</reference>
<accession>A0A4R2Q840</accession>
<name>A0A4R2Q840_9PSEU</name>
<dbReference type="RefSeq" id="WP_132880274.1">
    <property type="nucleotide sequence ID" value="NZ_SLXQ01000017.1"/>
</dbReference>
<dbReference type="AlphaFoldDB" id="A0A4R2Q840"/>
<dbReference type="Pfam" id="PF04248">
    <property type="entry name" value="NTP_transf_9"/>
    <property type="match status" value="2"/>
</dbReference>
<dbReference type="Proteomes" id="UP000294911">
    <property type="component" value="Unassembled WGS sequence"/>
</dbReference>
<feature type="domain" description="DUF427" evidence="1">
    <location>
        <begin position="111"/>
        <end position="200"/>
    </location>
</feature>
<dbReference type="PANTHER" id="PTHR34310">
    <property type="entry name" value="DUF427 DOMAIN PROTEIN (AFU_ORTHOLOGUE AFUA_3G02220)"/>
    <property type="match status" value="1"/>
</dbReference>
<dbReference type="InterPro" id="IPR038694">
    <property type="entry name" value="DUF427_sf"/>
</dbReference>
<feature type="domain" description="DUF427" evidence="1">
    <location>
        <begin position="17"/>
        <end position="59"/>
    </location>
</feature>
<keyword evidence="3" id="KW-1185">Reference proteome</keyword>
<dbReference type="OrthoDB" id="285364at2"/>
<dbReference type="Gene3D" id="2.170.150.40">
    <property type="entry name" value="Domain of unknown function (DUF427)"/>
    <property type="match status" value="2"/>
</dbReference>
<organism evidence="2 3">
    <name type="scientific">Tamaricihabitans halophyticus</name>
    <dbReference type="NCBI Taxonomy" id="1262583"/>
    <lineage>
        <taxon>Bacteria</taxon>
        <taxon>Bacillati</taxon>
        <taxon>Actinomycetota</taxon>
        <taxon>Actinomycetes</taxon>
        <taxon>Pseudonocardiales</taxon>
        <taxon>Pseudonocardiaceae</taxon>
        <taxon>Tamaricihabitans</taxon>
    </lineage>
</organism>
<dbReference type="InterPro" id="IPR007361">
    <property type="entry name" value="DUF427"/>
</dbReference>
<gene>
    <name evidence="2" type="ORF">EV191_11789</name>
</gene>
<comment type="caution">
    <text evidence="2">The sequence shown here is derived from an EMBL/GenBank/DDBJ whole genome shotgun (WGS) entry which is preliminary data.</text>
</comment>
<evidence type="ECO:0000313" key="3">
    <source>
        <dbReference type="Proteomes" id="UP000294911"/>
    </source>
</evidence>
<sequence>MGAEGGRVRVEPTAKRIRAQSGGQTVVDTHRALLVWETPYYPVYYLPAADLRTELINPDAVTYPGGDDRLREHVRLDWAAMDAWFEEDEEVFVHPRDPGVRIDVLASSRRVRIEADGVVVADSSAPRLLFETNLPVRYYLPKLDVRMELLEPSDTVTHCPYKGSARYWSLRIGDQLYPDLAWSYPTPVPESAKIAGLIAIPQERVQLYVDGQQAG</sequence>
<protein>
    <submittedName>
        <fullName evidence="2">Uncharacterized protein (DUF427 family)</fullName>
    </submittedName>
</protein>
<evidence type="ECO:0000313" key="2">
    <source>
        <dbReference type="EMBL" id="TCP45123.1"/>
    </source>
</evidence>
<dbReference type="PANTHER" id="PTHR34310:SF9">
    <property type="entry name" value="BLR5716 PROTEIN"/>
    <property type="match status" value="1"/>
</dbReference>